<gene>
    <name evidence="1" type="ORF">TorRG33x02_083440</name>
</gene>
<evidence type="ECO:0000313" key="1">
    <source>
        <dbReference type="EMBL" id="PON95821.1"/>
    </source>
</evidence>
<dbReference type="EMBL" id="JXTC01000042">
    <property type="protein sequence ID" value="PON95821.1"/>
    <property type="molecule type" value="Genomic_DNA"/>
</dbReference>
<reference evidence="2" key="1">
    <citation type="submission" date="2016-06" db="EMBL/GenBank/DDBJ databases">
        <title>Parallel loss of symbiosis genes in relatives of nitrogen-fixing non-legume Parasponia.</title>
        <authorList>
            <person name="Van Velzen R."/>
            <person name="Holmer R."/>
            <person name="Bu F."/>
            <person name="Rutten L."/>
            <person name="Van Zeijl A."/>
            <person name="Liu W."/>
            <person name="Santuari L."/>
            <person name="Cao Q."/>
            <person name="Sharma T."/>
            <person name="Shen D."/>
            <person name="Roswanjaya Y."/>
            <person name="Wardhani T."/>
            <person name="Kalhor M.S."/>
            <person name="Jansen J."/>
            <person name="Van den Hoogen J."/>
            <person name="Gungor B."/>
            <person name="Hartog M."/>
            <person name="Hontelez J."/>
            <person name="Verver J."/>
            <person name="Yang W.-C."/>
            <person name="Schijlen E."/>
            <person name="Repin R."/>
            <person name="Schilthuizen M."/>
            <person name="Schranz E."/>
            <person name="Heidstra R."/>
            <person name="Miyata K."/>
            <person name="Fedorova E."/>
            <person name="Kohlen W."/>
            <person name="Bisseling T."/>
            <person name="Smit S."/>
            <person name="Geurts R."/>
        </authorList>
    </citation>
    <scope>NUCLEOTIDE SEQUENCE [LARGE SCALE GENOMIC DNA]</scope>
    <source>
        <strain evidence="2">cv. RG33-2</strain>
    </source>
</reference>
<protein>
    <submittedName>
        <fullName evidence="1">Uncharacterized protein</fullName>
    </submittedName>
</protein>
<sequence length="72" mass="8058">MGRLMPLSSNYDLAQFRIVDEDSEIGDPSDKLLALYFGETPHVPLLHKGSGLGTSLSYATLQRDRYCSFCLF</sequence>
<dbReference type="InParanoid" id="A0A2P5FDF2"/>
<evidence type="ECO:0000313" key="2">
    <source>
        <dbReference type="Proteomes" id="UP000237000"/>
    </source>
</evidence>
<proteinExistence type="predicted"/>
<comment type="caution">
    <text evidence="1">The sequence shown here is derived from an EMBL/GenBank/DDBJ whole genome shotgun (WGS) entry which is preliminary data.</text>
</comment>
<dbReference type="AlphaFoldDB" id="A0A2P5FDF2"/>
<accession>A0A2P5FDF2</accession>
<dbReference type="Proteomes" id="UP000237000">
    <property type="component" value="Unassembled WGS sequence"/>
</dbReference>
<name>A0A2P5FDF2_TREOI</name>
<organism evidence="1 2">
    <name type="scientific">Trema orientale</name>
    <name type="common">Charcoal tree</name>
    <name type="synonym">Celtis orientalis</name>
    <dbReference type="NCBI Taxonomy" id="63057"/>
    <lineage>
        <taxon>Eukaryota</taxon>
        <taxon>Viridiplantae</taxon>
        <taxon>Streptophyta</taxon>
        <taxon>Embryophyta</taxon>
        <taxon>Tracheophyta</taxon>
        <taxon>Spermatophyta</taxon>
        <taxon>Magnoliopsida</taxon>
        <taxon>eudicotyledons</taxon>
        <taxon>Gunneridae</taxon>
        <taxon>Pentapetalae</taxon>
        <taxon>rosids</taxon>
        <taxon>fabids</taxon>
        <taxon>Rosales</taxon>
        <taxon>Cannabaceae</taxon>
        <taxon>Trema</taxon>
    </lineage>
</organism>
<keyword evidence="2" id="KW-1185">Reference proteome</keyword>